<dbReference type="PANTHER" id="PTHR38848:SF3">
    <property type="entry name" value="G-PROTEIN COUPLED RECEPTORS FAMILY 3 PROFILE DOMAIN-CONTAINING PROTEIN"/>
    <property type="match status" value="1"/>
</dbReference>
<proteinExistence type="predicted"/>
<keyword evidence="1" id="KW-0812">Transmembrane</keyword>
<name>A0A9P4NJT4_9PEZI</name>
<comment type="caution">
    <text evidence="2">The sequence shown here is derived from an EMBL/GenBank/DDBJ whole genome shotgun (WGS) entry which is preliminary data.</text>
</comment>
<reference evidence="2" key="1">
    <citation type="journal article" date="2020" name="Stud. Mycol.">
        <title>101 Dothideomycetes genomes: a test case for predicting lifestyles and emergence of pathogens.</title>
        <authorList>
            <person name="Haridas S."/>
            <person name="Albert R."/>
            <person name="Binder M."/>
            <person name="Bloem J."/>
            <person name="Labutti K."/>
            <person name="Salamov A."/>
            <person name="Andreopoulos B."/>
            <person name="Baker S."/>
            <person name="Barry K."/>
            <person name="Bills G."/>
            <person name="Bluhm B."/>
            <person name="Cannon C."/>
            <person name="Castanera R."/>
            <person name="Culley D."/>
            <person name="Daum C."/>
            <person name="Ezra D."/>
            <person name="Gonzalez J."/>
            <person name="Henrissat B."/>
            <person name="Kuo A."/>
            <person name="Liang C."/>
            <person name="Lipzen A."/>
            <person name="Lutzoni F."/>
            <person name="Magnuson J."/>
            <person name="Mondo S."/>
            <person name="Nolan M."/>
            <person name="Ohm R."/>
            <person name="Pangilinan J."/>
            <person name="Park H.-J."/>
            <person name="Ramirez L."/>
            <person name="Alfaro M."/>
            <person name="Sun H."/>
            <person name="Tritt A."/>
            <person name="Yoshinaga Y."/>
            <person name="Zwiers L.-H."/>
            <person name="Turgeon B."/>
            <person name="Goodwin S."/>
            <person name="Spatafora J."/>
            <person name="Crous P."/>
            <person name="Grigoriev I."/>
        </authorList>
    </citation>
    <scope>NUCLEOTIDE SEQUENCE</scope>
    <source>
        <strain evidence="2">CBS 130266</strain>
    </source>
</reference>
<feature type="transmembrane region" description="Helical" evidence="1">
    <location>
        <begin position="84"/>
        <end position="103"/>
    </location>
</feature>
<accession>A0A9P4NJT4</accession>
<feature type="transmembrane region" description="Helical" evidence="1">
    <location>
        <begin position="20"/>
        <end position="44"/>
    </location>
</feature>
<protein>
    <submittedName>
        <fullName evidence="2">Uncharacterized protein</fullName>
    </submittedName>
</protein>
<dbReference type="PANTHER" id="PTHR38848">
    <property type="entry name" value="G-PROTEIN COUPLED RECEPTORS FAMILY 3 PROFILE DOMAIN-CONTAINING PROTEIN"/>
    <property type="match status" value="1"/>
</dbReference>
<feature type="transmembrane region" description="Helical" evidence="1">
    <location>
        <begin position="213"/>
        <end position="237"/>
    </location>
</feature>
<dbReference type="EMBL" id="MU007077">
    <property type="protein sequence ID" value="KAF2423804.1"/>
    <property type="molecule type" value="Genomic_DNA"/>
</dbReference>
<evidence type="ECO:0000313" key="2">
    <source>
        <dbReference type="EMBL" id="KAF2423804.1"/>
    </source>
</evidence>
<organism evidence="2 3">
    <name type="scientific">Tothia fuscella</name>
    <dbReference type="NCBI Taxonomy" id="1048955"/>
    <lineage>
        <taxon>Eukaryota</taxon>
        <taxon>Fungi</taxon>
        <taxon>Dikarya</taxon>
        <taxon>Ascomycota</taxon>
        <taxon>Pezizomycotina</taxon>
        <taxon>Dothideomycetes</taxon>
        <taxon>Pleosporomycetidae</taxon>
        <taxon>Venturiales</taxon>
        <taxon>Cylindrosympodiaceae</taxon>
        <taxon>Tothia</taxon>
    </lineage>
</organism>
<keyword evidence="1" id="KW-0472">Membrane</keyword>
<feature type="transmembrane region" description="Helical" evidence="1">
    <location>
        <begin position="132"/>
        <end position="152"/>
    </location>
</feature>
<evidence type="ECO:0000313" key="3">
    <source>
        <dbReference type="Proteomes" id="UP000800235"/>
    </source>
</evidence>
<dbReference type="OrthoDB" id="3210850at2759"/>
<gene>
    <name evidence="2" type="ORF">EJ08DRAFT_424062</name>
</gene>
<keyword evidence="1" id="KW-1133">Transmembrane helix</keyword>
<feature type="transmembrane region" description="Helical" evidence="1">
    <location>
        <begin position="56"/>
        <end position="78"/>
    </location>
</feature>
<sequence length="265" mass="30197">MVDITTISGGLDTFTPPTPIAARIVFIVISVITQFALAYCIIHFTYRVSNWRNLPFIMWLTFAIYIDSFLFASATAILSQGISISRSIHTCESAIFLCLIFYFGTKINRNLYFAEKVYLVRGLLKRRLQDRLYLFNTFGLLLPYGVLAVLSIVHRTKVMKKRNCYIGVDRKVLGIVVSFEIIVNVYLTVLFLKPLTALYSYKLKSKPALRAMALRTFVGSCATMVFTAANLVIMIILGSELGYLFLIICNLDSKYDWIIDNVRER</sequence>
<evidence type="ECO:0000256" key="1">
    <source>
        <dbReference type="SAM" id="Phobius"/>
    </source>
</evidence>
<dbReference type="AlphaFoldDB" id="A0A9P4NJT4"/>
<feature type="transmembrane region" description="Helical" evidence="1">
    <location>
        <begin position="172"/>
        <end position="192"/>
    </location>
</feature>
<keyword evidence="3" id="KW-1185">Reference proteome</keyword>
<dbReference type="Proteomes" id="UP000800235">
    <property type="component" value="Unassembled WGS sequence"/>
</dbReference>